<organism evidence="2 3">
    <name type="scientific">Komagataeibacter intermedius AF2</name>
    <dbReference type="NCBI Taxonomy" id="1458464"/>
    <lineage>
        <taxon>Bacteria</taxon>
        <taxon>Pseudomonadati</taxon>
        <taxon>Pseudomonadota</taxon>
        <taxon>Alphaproteobacteria</taxon>
        <taxon>Acetobacterales</taxon>
        <taxon>Acetobacteraceae</taxon>
        <taxon>Komagataeibacter</taxon>
    </lineage>
</organism>
<keyword evidence="1" id="KW-1133">Transmembrane helix</keyword>
<dbReference type="AlphaFoldDB" id="A0A0N1FBV4"/>
<feature type="transmembrane region" description="Helical" evidence="1">
    <location>
        <begin position="69"/>
        <end position="88"/>
    </location>
</feature>
<name>A0A0N1FBV4_9PROT</name>
<feature type="transmembrane region" description="Helical" evidence="1">
    <location>
        <begin position="182"/>
        <end position="202"/>
    </location>
</feature>
<protein>
    <submittedName>
        <fullName evidence="2">HdeD</fullName>
    </submittedName>
</protein>
<feature type="transmembrane region" description="Helical" evidence="1">
    <location>
        <begin position="126"/>
        <end position="143"/>
    </location>
</feature>
<feature type="transmembrane region" description="Helical" evidence="1">
    <location>
        <begin position="149"/>
        <end position="170"/>
    </location>
</feature>
<comment type="caution">
    <text evidence="2">The sequence shown here is derived from an EMBL/GenBank/DDBJ whole genome shotgun (WGS) entry which is preliminary data.</text>
</comment>
<feature type="transmembrane region" description="Helical" evidence="1">
    <location>
        <begin position="94"/>
        <end position="119"/>
    </location>
</feature>
<evidence type="ECO:0000313" key="3">
    <source>
        <dbReference type="Proteomes" id="UP000031553"/>
    </source>
</evidence>
<keyword evidence="1" id="KW-0812">Transmembrane</keyword>
<dbReference type="Pfam" id="PF03729">
    <property type="entry name" value="DUF308"/>
    <property type="match status" value="2"/>
</dbReference>
<dbReference type="GO" id="GO:0005886">
    <property type="term" value="C:plasma membrane"/>
    <property type="evidence" value="ECO:0007669"/>
    <property type="project" value="TreeGrafter"/>
</dbReference>
<keyword evidence="1" id="KW-0472">Membrane</keyword>
<evidence type="ECO:0000256" key="1">
    <source>
        <dbReference type="SAM" id="Phobius"/>
    </source>
</evidence>
<dbReference type="Proteomes" id="UP000031553">
    <property type="component" value="Unassembled WGS sequence"/>
</dbReference>
<accession>A0A0N1FBV4</accession>
<reference evidence="2 3" key="1">
    <citation type="submission" date="2015-07" db="EMBL/GenBank/DDBJ databases">
        <title>Draft Genome Sequence of Komagataeibacter intermedius Strain AF2, Isolated from Kombucha Tea.</title>
        <authorList>
            <person name="Santos R.A."/>
            <person name="Berretta A.A."/>
            <person name="Barud H.S."/>
            <person name="Ribeiro S.J."/>
            <person name="Gonzalez-Garcia L.N."/>
            <person name="Zucchi T.D."/>
            <person name="Goldman G.H."/>
            <person name="Riano-Pachon D.M."/>
        </authorList>
    </citation>
    <scope>NUCLEOTIDE SEQUENCE [LARGE SCALE GENOMIC DNA]</scope>
    <source>
        <strain evidence="2 3">AF2</strain>
    </source>
</reference>
<dbReference type="PANTHER" id="PTHR34989:SF1">
    <property type="entry name" value="PROTEIN HDED"/>
    <property type="match status" value="1"/>
</dbReference>
<gene>
    <name evidence="2" type="ORF">GLUCOINTEAF2_0200437</name>
</gene>
<dbReference type="EMBL" id="JUFX02000112">
    <property type="protein sequence ID" value="KPH87567.1"/>
    <property type="molecule type" value="Genomic_DNA"/>
</dbReference>
<dbReference type="InterPro" id="IPR005325">
    <property type="entry name" value="DUF308_memb"/>
</dbReference>
<dbReference type="InterPro" id="IPR052712">
    <property type="entry name" value="Acid_resist_chaperone_HdeD"/>
</dbReference>
<proteinExistence type="predicted"/>
<dbReference type="PANTHER" id="PTHR34989">
    <property type="entry name" value="PROTEIN HDED"/>
    <property type="match status" value="1"/>
</dbReference>
<sequence>MGTSRIVHVPGSRARIEVPCPSCQSSCMPPHGKSLYRTVLPACYETDTGRRHDGNRGVLRMDTPFTQRWGLFVGLGAISFGLGIVAWVDALAVSLASTILLGVLLFVAGAVQLVHAFVVRDWSGRFMSILGGALYILAGTMMMEEPTTGSMVITIFISACLVVSGIGRIIMAFQQRGLQGWWLILLGGLISLLVGVCLYVTLPWSGLWLIGTFVAVELIAAGIGWIQFGLALRQAAYIPPEN</sequence>
<evidence type="ECO:0000313" key="2">
    <source>
        <dbReference type="EMBL" id="KPH87567.1"/>
    </source>
</evidence>
<feature type="transmembrane region" description="Helical" evidence="1">
    <location>
        <begin position="208"/>
        <end position="232"/>
    </location>
</feature>